<reference evidence="3" key="1">
    <citation type="journal article" date="2021" name="J Fungi (Basel)">
        <title>Virulence traits and population genomics of the black yeast Aureobasidium melanogenum.</title>
        <authorList>
            <person name="Cernosa A."/>
            <person name="Sun X."/>
            <person name="Gostincar C."/>
            <person name="Fang C."/>
            <person name="Gunde-Cimerman N."/>
            <person name="Song Z."/>
        </authorList>
    </citation>
    <scope>NUCLEOTIDE SEQUENCE</scope>
    <source>
        <strain evidence="3">EXF-9298</strain>
    </source>
</reference>
<evidence type="ECO:0000313" key="4">
    <source>
        <dbReference type="Proteomes" id="UP000729357"/>
    </source>
</evidence>
<organism evidence="3 4">
    <name type="scientific">Aureobasidium melanogenum</name>
    <name type="common">Aureobasidium pullulans var. melanogenum</name>
    <dbReference type="NCBI Taxonomy" id="46634"/>
    <lineage>
        <taxon>Eukaryota</taxon>
        <taxon>Fungi</taxon>
        <taxon>Dikarya</taxon>
        <taxon>Ascomycota</taxon>
        <taxon>Pezizomycotina</taxon>
        <taxon>Dothideomycetes</taxon>
        <taxon>Dothideomycetidae</taxon>
        <taxon>Dothideales</taxon>
        <taxon>Saccotheciaceae</taxon>
        <taxon>Aureobasidium</taxon>
    </lineage>
</organism>
<dbReference type="EMBL" id="JAHFXS010008752">
    <property type="protein sequence ID" value="KAG9919310.1"/>
    <property type="molecule type" value="Genomic_DNA"/>
</dbReference>
<reference evidence="3" key="2">
    <citation type="submission" date="2021-08" db="EMBL/GenBank/DDBJ databases">
        <authorList>
            <person name="Gostincar C."/>
            <person name="Sun X."/>
            <person name="Song Z."/>
            <person name="Gunde-Cimerman N."/>
        </authorList>
    </citation>
    <scope>NUCLEOTIDE SEQUENCE</scope>
    <source>
        <strain evidence="3">EXF-9298</strain>
    </source>
</reference>
<comment type="caution">
    <text evidence="3">The sequence shown here is derived from an EMBL/GenBank/DDBJ whole genome shotgun (WGS) entry which is preliminary data.</text>
</comment>
<evidence type="ECO:0000313" key="3">
    <source>
        <dbReference type="EMBL" id="KAG9919338.1"/>
    </source>
</evidence>
<name>A0A9P8F1G2_AURME</name>
<gene>
    <name evidence="3" type="ORF">KCU98_g22507</name>
    <name evidence="2" type="ORF">KCU98_g22509</name>
</gene>
<proteinExistence type="predicted"/>
<dbReference type="Proteomes" id="UP000729357">
    <property type="component" value="Unassembled WGS sequence"/>
</dbReference>
<accession>A0A9P8F1G2</accession>
<protein>
    <submittedName>
        <fullName evidence="3">Uncharacterized protein</fullName>
    </submittedName>
</protein>
<evidence type="ECO:0000256" key="1">
    <source>
        <dbReference type="SAM" id="MobiDB-lite"/>
    </source>
</evidence>
<dbReference type="EMBL" id="JAHFXS010008748">
    <property type="protein sequence ID" value="KAG9919338.1"/>
    <property type="molecule type" value="Genomic_DNA"/>
</dbReference>
<feature type="non-terminal residue" evidence="3">
    <location>
        <position position="87"/>
    </location>
</feature>
<dbReference type="AlphaFoldDB" id="A0A9P8F1G2"/>
<feature type="region of interest" description="Disordered" evidence="1">
    <location>
        <begin position="1"/>
        <end position="87"/>
    </location>
</feature>
<evidence type="ECO:0000313" key="2">
    <source>
        <dbReference type="EMBL" id="KAG9919310.1"/>
    </source>
</evidence>
<keyword evidence="4" id="KW-1185">Reference proteome</keyword>
<sequence>MPKNPLKNFARRKSSGNILDLPSESTSPPPASSSFRVLERPDKAATAGNGGYPGGPVKRTSGGRPGSSILLNRRSDKSQEDLLASAN</sequence>